<feature type="domain" description="RRM" evidence="4">
    <location>
        <begin position="453"/>
        <end position="530"/>
    </location>
</feature>
<dbReference type="AlphaFoldDB" id="A0A168SAZ2"/>
<evidence type="ECO:0000256" key="3">
    <source>
        <dbReference type="SAM" id="MobiDB-lite"/>
    </source>
</evidence>
<feature type="compositionally biased region" description="Low complexity" evidence="3">
    <location>
        <begin position="25"/>
        <end position="51"/>
    </location>
</feature>
<dbReference type="EMBL" id="LT554888">
    <property type="protein sequence ID" value="SAM08172.1"/>
    <property type="molecule type" value="Genomic_DNA"/>
</dbReference>
<evidence type="ECO:0000259" key="4">
    <source>
        <dbReference type="PROSITE" id="PS50102"/>
    </source>
</evidence>
<accession>A0A168SAZ2</accession>
<evidence type="ECO:0000313" key="5">
    <source>
        <dbReference type="EMBL" id="SAM08172.1"/>
    </source>
</evidence>
<keyword evidence="6" id="KW-1185">Reference proteome</keyword>
<dbReference type="InterPro" id="IPR035979">
    <property type="entry name" value="RBD_domain_sf"/>
</dbReference>
<dbReference type="OrthoDB" id="431169at2759"/>
<dbReference type="InParanoid" id="A0A168SAZ2"/>
<reference evidence="5" key="1">
    <citation type="submission" date="2016-04" db="EMBL/GenBank/DDBJ databases">
        <authorList>
            <person name="Evans L.H."/>
            <person name="Alamgir A."/>
            <person name="Owens N."/>
            <person name="Weber N.D."/>
            <person name="Virtaneva K."/>
            <person name="Barbian K."/>
            <person name="Babar A."/>
            <person name="Rosenke K."/>
        </authorList>
    </citation>
    <scope>NUCLEOTIDE SEQUENCE [LARGE SCALE GENOMIC DNA]</scope>
    <source>
        <strain evidence="5">CBS 101.48</strain>
    </source>
</reference>
<dbReference type="STRING" id="4829.A0A168SAZ2"/>
<dbReference type="CDD" id="cd12245">
    <property type="entry name" value="RRM_scw1_like"/>
    <property type="match status" value="1"/>
</dbReference>
<keyword evidence="1 2" id="KW-0694">RNA-binding</keyword>
<dbReference type="PANTHER" id="PTHR10501">
    <property type="entry name" value="U1 SMALL NUCLEAR RIBONUCLEOPROTEIN A/U2 SMALL NUCLEAR RIBONUCLEOPROTEIN B"/>
    <property type="match status" value="1"/>
</dbReference>
<dbReference type="SMART" id="SM00360">
    <property type="entry name" value="RRM"/>
    <property type="match status" value="2"/>
</dbReference>
<organism evidence="5">
    <name type="scientific">Absidia glauca</name>
    <name type="common">Pin mould</name>
    <dbReference type="NCBI Taxonomy" id="4829"/>
    <lineage>
        <taxon>Eukaryota</taxon>
        <taxon>Fungi</taxon>
        <taxon>Fungi incertae sedis</taxon>
        <taxon>Mucoromycota</taxon>
        <taxon>Mucoromycotina</taxon>
        <taxon>Mucoromycetes</taxon>
        <taxon>Mucorales</taxon>
        <taxon>Cunninghamellaceae</taxon>
        <taxon>Absidia</taxon>
    </lineage>
</organism>
<dbReference type="GO" id="GO:0003723">
    <property type="term" value="F:RNA binding"/>
    <property type="evidence" value="ECO:0007669"/>
    <property type="project" value="UniProtKB-UniRule"/>
</dbReference>
<dbReference type="Pfam" id="PF00076">
    <property type="entry name" value="RRM_1"/>
    <property type="match status" value="1"/>
</dbReference>
<feature type="compositionally biased region" description="Low complexity" evidence="3">
    <location>
        <begin position="199"/>
        <end position="239"/>
    </location>
</feature>
<dbReference type="PROSITE" id="PS50102">
    <property type="entry name" value="RRM"/>
    <property type="match status" value="1"/>
</dbReference>
<feature type="region of interest" description="Disordered" evidence="3">
    <location>
        <begin position="187"/>
        <end position="239"/>
    </location>
</feature>
<evidence type="ECO:0000313" key="6">
    <source>
        <dbReference type="Proteomes" id="UP000078561"/>
    </source>
</evidence>
<sequence length="549" mass="59601">MMNDPFQLPSSSFYRQEYRGIHPLSSSPSSATINTNTNTNSNNITTSMNSPPTNNGAGLFFEQVTTIFVVGFPEDMHEREFQNMFMFSPGFMGASLKWNCKDQDDDSATFSASTTNFSMTIPGATGVMTSPASLNGKKQMIGFAKFRSRLEALEAVDVISGKKIDQGSDITLKAEIAKKNLHIKHGSTAPIANATPMDTTASSSSTSSSSSSSSVSSSSLTTSNDPSNRNNNTSTGSTSGIDKAKNMMLGYHDFFTFSPLPSDLLSPMVDYKADPFESTTTADHHPHHLQQSHSMTPTTPVFNDNLFAFRSYSIDGRNSNSRVFSGDGMDSNSNNNALGIAPRSSISSITSFTQQMSIKPPQNSHFSVPDDPSLDPFYYLSKSSPAPVDRFDAYGLNGPTTSGPMGMNGFGTTATVGKATPPLRSNPAYPQRSNSVMMQPTSTNLADQNPPCNTLYVGNLPSNTIEDELRQLFSKCTGYKRMYFRTKPQGPMCFVEFDDVIYATQTMSDLQGQALSNSLKGGIRLSFSKNPLFIKPQHRSASRPFDPPL</sequence>
<evidence type="ECO:0000256" key="2">
    <source>
        <dbReference type="PROSITE-ProRule" id="PRU00176"/>
    </source>
</evidence>
<dbReference type="Gene3D" id="3.30.70.330">
    <property type="match status" value="2"/>
</dbReference>
<evidence type="ECO:0000256" key="1">
    <source>
        <dbReference type="ARBA" id="ARBA00022884"/>
    </source>
</evidence>
<protein>
    <recommendedName>
        <fullName evidence="4">RRM domain-containing protein</fullName>
    </recommendedName>
</protein>
<dbReference type="Proteomes" id="UP000078561">
    <property type="component" value="Unassembled WGS sequence"/>
</dbReference>
<dbReference type="SUPFAM" id="SSF54928">
    <property type="entry name" value="RNA-binding domain, RBD"/>
    <property type="match status" value="1"/>
</dbReference>
<dbReference type="InterPro" id="IPR012677">
    <property type="entry name" value="Nucleotide-bd_a/b_plait_sf"/>
</dbReference>
<feature type="region of interest" description="Disordered" evidence="3">
    <location>
        <begin position="277"/>
        <end position="297"/>
    </location>
</feature>
<name>A0A168SAZ2_ABSGL</name>
<dbReference type="InterPro" id="IPR000504">
    <property type="entry name" value="RRM_dom"/>
</dbReference>
<feature type="region of interest" description="Disordered" evidence="3">
    <location>
        <begin position="24"/>
        <end position="51"/>
    </location>
</feature>
<proteinExistence type="predicted"/>
<gene>
    <name evidence="5" type="primary">ABSGL_13834.1 scaffold 14339</name>
</gene>